<feature type="repeat" description="TPR" evidence="5">
    <location>
        <begin position="250"/>
        <end position="283"/>
    </location>
</feature>
<dbReference type="SMART" id="SM00727">
    <property type="entry name" value="STI1"/>
    <property type="match status" value="2"/>
</dbReference>
<dbReference type="InterPro" id="IPR019734">
    <property type="entry name" value="TPR_rpt"/>
</dbReference>
<comment type="subcellular location">
    <subcellularLocation>
        <location evidence="1">Cytoplasm</location>
    </subcellularLocation>
</comment>
<reference evidence="8 9" key="1">
    <citation type="journal article" date="2024" name="Nat. Commun.">
        <title>Phylogenomics reveals the evolutionary origins of lichenization in chlorophyte algae.</title>
        <authorList>
            <person name="Puginier C."/>
            <person name="Libourel C."/>
            <person name="Otte J."/>
            <person name="Skaloud P."/>
            <person name="Haon M."/>
            <person name="Grisel S."/>
            <person name="Petersen M."/>
            <person name="Berrin J.G."/>
            <person name="Delaux P.M."/>
            <person name="Dal Grande F."/>
            <person name="Keller J."/>
        </authorList>
    </citation>
    <scope>NUCLEOTIDE SEQUENCE [LARGE SCALE GENOMIC DNA]</scope>
    <source>
        <strain evidence="8 9">SAG 2043</strain>
    </source>
</reference>
<feature type="domain" description="STI1" evidence="7">
    <location>
        <begin position="144"/>
        <end position="183"/>
    </location>
</feature>
<dbReference type="PANTHER" id="PTHR22904">
    <property type="entry name" value="TPR REPEAT CONTAINING PROTEIN"/>
    <property type="match status" value="1"/>
</dbReference>
<dbReference type="FunFam" id="1.25.40.10:FF:000020">
    <property type="entry name" value="Stress-induced phosphoprotein 1"/>
    <property type="match status" value="1"/>
</dbReference>
<sequence length="579" mass="64432">MADALKAKGNQAFQAGNHEEAIKHFSDAIDLDPSNHVLYSNRSAAEASLGRFEDALQDANKVVELKPDWPKGYSRVGAAQSGLRNWDEAVQAYRRGLQLDPNNAQMQESLEEAEAAKAGASGGPAGGLGGMFSSPDFFAKLTTNPQTRAYLGQPDFMAMMQDVGRNPQNMSKYLSDPRFQNALQVALGISMMTGDQFKQSNGFGGEEGADSAAPEQPTSTSEAKRDEPMPEPEPEEDEEVRSKKQKMVEALQEKELGNAAYKAKRFDEAIQHYDKAWELNNEDISFLTNRAAVQLEKGDYDACIKDCDTAVERGRELRTDYKTIARALTRKGNAQVKKGDLEGAITTYQKALTEHRNPDTLKRLNETEKKLKEAKEAEYINMDLASQEKDKGNEAFKEQRYPDAVKHYTEALARGPPATNPEAYKLYSNRAACFTKLGAWSDGLKDAEQCIALAPTFGKGYSRKGHLQFFMKEYDKALATYEEGLKQDPGNQELKEGMQRCIEAINKLTRGEATEEELKERQAKGMADPDVQNILMDPVMRQVLNDMQQDPRAAQKHLKHPDIAAKLQKLVNAGIVQMR</sequence>
<evidence type="ECO:0000256" key="3">
    <source>
        <dbReference type="ARBA" id="ARBA00022737"/>
    </source>
</evidence>
<dbReference type="SMART" id="SM00028">
    <property type="entry name" value="TPR"/>
    <property type="match status" value="9"/>
</dbReference>
<proteinExistence type="predicted"/>
<feature type="region of interest" description="Disordered" evidence="6">
    <location>
        <begin position="197"/>
        <end position="245"/>
    </location>
</feature>
<keyword evidence="2" id="KW-0963">Cytoplasm</keyword>
<dbReference type="InterPro" id="IPR041243">
    <property type="entry name" value="STI1/HOP_DP"/>
</dbReference>
<organism evidence="8 9">
    <name type="scientific">[Myrmecia] bisecta</name>
    <dbReference type="NCBI Taxonomy" id="41462"/>
    <lineage>
        <taxon>Eukaryota</taxon>
        <taxon>Viridiplantae</taxon>
        <taxon>Chlorophyta</taxon>
        <taxon>core chlorophytes</taxon>
        <taxon>Trebouxiophyceae</taxon>
        <taxon>Trebouxiales</taxon>
        <taxon>Trebouxiaceae</taxon>
        <taxon>Myrmecia</taxon>
    </lineage>
</organism>
<evidence type="ECO:0000256" key="5">
    <source>
        <dbReference type="PROSITE-ProRule" id="PRU00339"/>
    </source>
</evidence>
<dbReference type="Pfam" id="PF13414">
    <property type="entry name" value="TPR_11"/>
    <property type="match status" value="1"/>
</dbReference>
<dbReference type="FunFam" id="1.25.40.10:FF:000010">
    <property type="entry name" value="Stress-induced phosphoprotein 1"/>
    <property type="match status" value="1"/>
</dbReference>
<dbReference type="InterPro" id="IPR013105">
    <property type="entry name" value="TPR_2"/>
</dbReference>
<evidence type="ECO:0000256" key="6">
    <source>
        <dbReference type="SAM" id="MobiDB-lite"/>
    </source>
</evidence>
<dbReference type="InterPro" id="IPR006636">
    <property type="entry name" value="STI1_HS-bd"/>
</dbReference>
<dbReference type="Proteomes" id="UP001489004">
    <property type="component" value="Unassembled WGS sequence"/>
</dbReference>
<dbReference type="PANTHER" id="PTHR22904:SF533">
    <property type="entry name" value="HSP70-HSP90 ORGANIZING PROTEIN 3"/>
    <property type="match status" value="1"/>
</dbReference>
<name>A0AAW1QQR4_9CHLO</name>
<dbReference type="GO" id="GO:0051879">
    <property type="term" value="F:Hsp90 protein binding"/>
    <property type="evidence" value="ECO:0007669"/>
    <property type="project" value="TreeGrafter"/>
</dbReference>
<dbReference type="FunFam" id="1.10.260.100:FF:000004">
    <property type="entry name" value="Putative stress-induced-phosphoprotein 1"/>
    <property type="match status" value="1"/>
</dbReference>
<dbReference type="Pfam" id="PF13432">
    <property type="entry name" value="TPR_16"/>
    <property type="match status" value="1"/>
</dbReference>
<evidence type="ECO:0000259" key="7">
    <source>
        <dbReference type="SMART" id="SM00727"/>
    </source>
</evidence>
<feature type="domain" description="STI1" evidence="7">
    <location>
        <begin position="528"/>
        <end position="567"/>
    </location>
</feature>
<keyword evidence="4 5" id="KW-0802">TPR repeat</keyword>
<dbReference type="PROSITE" id="PS50293">
    <property type="entry name" value="TPR_REGION"/>
    <property type="match status" value="1"/>
</dbReference>
<feature type="repeat" description="TPR" evidence="5">
    <location>
        <begin position="2"/>
        <end position="35"/>
    </location>
</feature>
<evidence type="ECO:0000313" key="8">
    <source>
        <dbReference type="EMBL" id="KAK9823595.1"/>
    </source>
</evidence>
<dbReference type="InterPro" id="IPR011990">
    <property type="entry name" value="TPR-like_helical_dom_sf"/>
</dbReference>
<evidence type="ECO:0000256" key="4">
    <source>
        <dbReference type="ARBA" id="ARBA00022803"/>
    </source>
</evidence>
<dbReference type="FunFam" id="1.10.260.100:FF:000002">
    <property type="entry name" value="Stress-induced-phosphoprotein 1 (Hsp70/Hsp90-organizing)"/>
    <property type="match status" value="1"/>
</dbReference>
<keyword evidence="3" id="KW-0677">Repeat</keyword>
<dbReference type="Pfam" id="PF17830">
    <property type="entry name" value="STI1-HOP_DP"/>
    <property type="match status" value="2"/>
</dbReference>
<feature type="repeat" description="TPR" evidence="5">
    <location>
        <begin position="70"/>
        <end position="103"/>
    </location>
</feature>
<dbReference type="EMBL" id="JALJOR010000002">
    <property type="protein sequence ID" value="KAK9823595.1"/>
    <property type="molecule type" value="Genomic_DNA"/>
</dbReference>
<keyword evidence="9" id="KW-1185">Reference proteome</keyword>
<protein>
    <recommendedName>
        <fullName evidence="7">STI1 domain-containing protein</fullName>
    </recommendedName>
</protein>
<dbReference type="AlphaFoldDB" id="A0AAW1QQR4"/>
<dbReference type="PROSITE" id="PS50005">
    <property type="entry name" value="TPR"/>
    <property type="match status" value="5"/>
</dbReference>
<dbReference type="Gene3D" id="1.25.40.10">
    <property type="entry name" value="Tetratricopeptide repeat domain"/>
    <property type="match status" value="3"/>
</dbReference>
<dbReference type="Gene3D" id="1.10.260.100">
    <property type="match status" value="2"/>
</dbReference>
<dbReference type="GO" id="GO:0005737">
    <property type="term" value="C:cytoplasm"/>
    <property type="evidence" value="ECO:0007669"/>
    <property type="project" value="UniProtKB-SubCell"/>
</dbReference>
<gene>
    <name evidence="8" type="ORF">WJX72_004113</name>
</gene>
<comment type="caution">
    <text evidence="8">The sequence shown here is derived from an EMBL/GenBank/DDBJ whole genome shotgun (WGS) entry which is preliminary data.</text>
</comment>
<feature type="repeat" description="TPR" evidence="5">
    <location>
        <begin position="458"/>
        <end position="491"/>
    </location>
</feature>
<accession>A0AAW1QQR4</accession>
<dbReference type="Pfam" id="PF13181">
    <property type="entry name" value="TPR_8"/>
    <property type="match status" value="2"/>
</dbReference>
<evidence type="ECO:0000256" key="2">
    <source>
        <dbReference type="ARBA" id="ARBA00022490"/>
    </source>
</evidence>
<dbReference type="Pfam" id="PF00515">
    <property type="entry name" value="TPR_1"/>
    <property type="match status" value="1"/>
</dbReference>
<feature type="compositionally biased region" description="Acidic residues" evidence="6">
    <location>
        <begin position="229"/>
        <end position="239"/>
    </location>
</feature>
<dbReference type="SUPFAM" id="SSF48452">
    <property type="entry name" value="TPR-like"/>
    <property type="match status" value="3"/>
</dbReference>
<dbReference type="Pfam" id="PF07719">
    <property type="entry name" value="TPR_2"/>
    <property type="match status" value="1"/>
</dbReference>
<evidence type="ECO:0000313" key="9">
    <source>
        <dbReference type="Proteomes" id="UP001489004"/>
    </source>
</evidence>
<evidence type="ECO:0000256" key="1">
    <source>
        <dbReference type="ARBA" id="ARBA00004496"/>
    </source>
</evidence>
<feature type="repeat" description="TPR" evidence="5">
    <location>
        <begin position="325"/>
        <end position="358"/>
    </location>
</feature>